<dbReference type="Pfam" id="PF03748">
    <property type="entry name" value="FliL"/>
    <property type="match status" value="1"/>
</dbReference>
<name>A0A272EWH5_9RHOO</name>
<dbReference type="GO" id="GO:0009425">
    <property type="term" value="C:bacterial-type flagellum basal body"/>
    <property type="evidence" value="ECO:0007669"/>
    <property type="project" value="InterPro"/>
</dbReference>
<dbReference type="GO" id="GO:0005886">
    <property type="term" value="C:plasma membrane"/>
    <property type="evidence" value="ECO:0007669"/>
    <property type="project" value="UniProtKB-SubCell"/>
</dbReference>
<evidence type="ECO:0000313" key="11">
    <source>
        <dbReference type="EMBL" id="KAF7599964.1"/>
    </source>
</evidence>
<keyword evidence="6" id="KW-0812">Transmembrane</keyword>
<dbReference type="RefSeq" id="WP_095523826.1">
    <property type="nucleotide sequence ID" value="NZ_MDUX01000011.1"/>
</dbReference>
<evidence type="ECO:0000313" key="12">
    <source>
        <dbReference type="EMBL" id="PAS94455.1"/>
    </source>
</evidence>
<accession>A0A272EWH5</accession>
<comment type="subcellular location">
    <subcellularLocation>
        <location evidence="10">Cell inner membrane</location>
    </subcellularLocation>
    <subcellularLocation>
        <location evidence="2">Cell membrane</location>
        <topology evidence="2">Single-pass membrane protein</topology>
    </subcellularLocation>
</comment>
<proteinExistence type="inferred from homology"/>
<comment type="similarity">
    <text evidence="3 10">Belongs to the FliL family.</text>
</comment>
<keyword evidence="9 10" id="KW-0472">Membrane</keyword>
<keyword evidence="12" id="KW-0966">Cell projection</keyword>
<keyword evidence="4" id="KW-1003">Cell membrane</keyword>
<keyword evidence="7 10" id="KW-0283">Flagellar rotation</keyword>
<keyword evidence="10" id="KW-0997">Cell inner membrane</keyword>
<evidence type="ECO:0000256" key="5">
    <source>
        <dbReference type="ARBA" id="ARBA00022500"/>
    </source>
</evidence>
<evidence type="ECO:0000256" key="1">
    <source>
        <dbReference type="ARBA" id="ARBA00002254"/>
    </source>
</evidence>
<keyword evidence="12" id="KW-0282">Flagellum</keyword>
<organism evidence="12 13">
    <name type="scientific">Candidatus Dactylopiibacterium carminicum</name>
    <dbReference type="NCBI Taxonomy" id="857335"/>
    <lineage>
        <taxon>Bacteria</taxon>
        <taxon>Pseudomonadati</taxon>
        <taxon>Pseudomonadota</taxon>
        <taxon>Betaproteobacteria</taxon>
        <taxon>Rhodocyclales</taxon>
        <taxon>Rhodocyclaceae</taxon>
        <taxon>Candidatus Dactylopiibacterium</taxon>
    </lineage>
</organism>
<dbReference type="OrthoDB" id="7062113at2"/>
<evidence type="ECO:0000256" key="8">
    <source>
        <dbReference type="ARBA" id="ARBA00022989"/>
    </source>
</evidence>
<dbReference type="GO" id="GO:0071973">
    <property type="term" value="P:bacterial-type flagellum-dependent cell motility"/>
    <property type="evidence" value="ECO:0007669"/>
    <property type="project" value="InterPro"/>
</dbReference>
<reference evidence="12 13" key="2">
    <citation type="submission" date="2017-07" db="EMBL/GenBank/DDBJ databases">
        <title>Candidatus Dactylopiibacterium carminicum, a nitrogen-fixing symbiont of the cochineal insect Dactylopius coccus and Dactylopius opuntiae (Hemiptera: Coccoidea: Dactylopiidae).</title>
        <authorList>
            <person name="Vera A."/>
        </authorList>
    </citation>
    <scope>NUCLEOTIDE SEQUENCE [LARGE SCALE GENOMIC DNA]</scope>
    <source>
        <strain evidence="12 13">NFDCM</strain>
    </source>
</reference>
<evidence type="ECO:0000256" key="4">
    <source>
        <dbReference type="ARBA" id="ARBA00022475"/>
    </source>
</evidence>
<keyword evidence="5 10" id="KW-0145">Chemotaxis</keyword>
<keyword evidence="12" id="KW-0969">Cilium</keyword>
<dbReference type="InterPro" id="IPR005503">
    <property type="entry name" value="FliL"/>
</dbReference>
<protein>
    <recommendedName>
        <fullName evidence="10">Flagellar protein FliL</fullName>
    </recommendedName>
</protein>
<evidence type="ECO:0000256" key="9">
    <source>
        <dbReference type="ARBA" id="ARBA00023136"/>
    </source>
</evidence>
<dbReference type="AlphaFoldDB" id="A0A272EWH5"/>
<evidence type="ECO:0000256" key="10">
    <source>
        <dbReference type="RuleBase" id="RU364125"/>
    </source>
</evidence>
<dbReference type="EMBL" id="NMRN01000007">
    <property type="protein sequence ID" value="PAS94455.1"/>
    <property type="molecule type" value="Genomic_DNA"/>
</dbReference>
<dbReference type="Proteomes" id="UP000216107">
    <property type="component" value="Unassembled WGS sequence"/>
</dbReference>
<evidence type="ECO:0000313" key="13">
    <source>
        <dbReference type="Proteomes" id="UP000216107"/>
    </source>
</evidence>
<sequence length="155" mass="17021">MNKLKLILLFLIAGVLLAGAGAGGAWWLLRARAPAVAGETPAPAVEKDKRNYKYVSLDKVIVMLRSDSGAPMSHYLAMDLVFKAEEKAEKHTKEHLPLLRSIAVKALSAYTLEEALNKSIDDLTVDVNRAFTEGYARDNAEQPFVEALISKLIIE</sequence>
<comment type="caution">
    <text evidence="12">The sequence shown here is derived from an EMBL/GenBank/DDBJ whole genome shotgun (WGS) entry which is preliminary data.</text>
</comment>
<dbReference type="EMBL" id="MDUX01000011">
    <property type="protein sequence ID" value="KAF7599964.1"/>
    <property type="molecule type" value="Genomic_DNA"/>
</dbReference>
<evidence type="ECO:0000256" key="6">
    <source>
        <dbReference type="ARBA" id="ARBA00022692"/>
    </source>
</evidence>
<comment type="function">
    <text evidence="1 10">Controls the rotational direction of flagella during chemotaxis.</text>
</comment>
<evidence type="ECO:0000256" key="3">
    <source>
        <dbReference type="ARBA" id="ARBA00008281"/>
    </source>
</evidence>
<dbReference type="GO" id="GO:0006935">
    <property type="term" value="P:chemotaxis"/>
    <property type="evidence" value="ECO:0007669"/>
    <property type="project" value="UniProtKB-KW"/>
</dbReference>
<gene>
    <name evidence="11" type="ORF">BGI27_05080</name>
    <name evidence="12" type="ORF">CGU29_03860</name>
</gene>
<keyword evidence="8" id="KW-1133">Transmembrane helix</keyword>
<dbReference type="Proteomes" id="UP000623509">
    <property type="component" value="Unassembled WGS sequence"/>
</dbReference>
<reference evidence="11 14" key="1">
    <citation type="submission" date="2016-08" db="EMBL/GenBank/DDBJ databases">
        <title>Candidatus Dactylopiibacterium carminicum genome sequence.</title>
        <authorList>
            <person name="Ramirez-Puebla S.T."/>
            <person name="Ormeno-Orrillo E."/>
            <person name="Vera-Ponce De Leon A."/>
            <person name="Luis L."/>
            <person name="Sanchez-Flores A."/>
            <person name="Monica R."/>
            <person name="Martinez-Romero E."/>
        </authorList>
    </citation>
    <scope>NUCLEOTIDE SEQUENCE [LARGE SCALE GENOMIC DNA]</scope>
    <source>
        <strain evidence="11">END1</strain>
    </source>
</reference>
<evidence type="ECO:0000256" key="2">
    <source>
        <dbReference type="ARBA" id="ARBA00004162"/>
    </source>
</evidence>
<keyword evidence="14" id="KW-1185">Reference proteome</keyword>
<evidence type="ECO:0000313" key="14">
    <source>
        <dbReference type="Proteomes" id="UP000623509"/>
    </source>
</evidence>
<evidence type="ECO:0000256" key="7">
    <source>
        <dbReference type="ARBA" id="ARBA00022779"/>
    </source>
</evidence>